<keyword evidence="3" id="KW-1185">Reference proteome</keyword>
<dbReference type="SMART" id="SM00855">
    <property type="entry name" value="PGAM"/>
    <property type="match status" value="1"/>
</dbReference>
<dbReference type="Gene3D" id="3.40.50.1240">
    <property type="entry name" value="Phosphoglycerate mutase-like"/>
    <property type="match status" value="1"/>
</dbReference>
<feature type="region of interest" description="Disordered" evidence="1">
    <location>
        <begin position="159"/>
        <end position="179"/>
    </location>
</feature>
<dbReference type="SUPFAM" id="SSF53254">
    <property type="entry name" value="Phosphoglycerate mutase-like"/>
    <property type="match status" value="1"/>
</dbReference>
<gene>
    <name evidence="2" type="ORF">GCM10022394_09890</name>
</gene>
<evidence type="ECO:0008006" key="4">
    <source>
        <dbReference type="Google" id="ProtNLM"/>
    </source>
</evidence>
<evidence type="ECO:0000313" key="2">
    <source>
        <dbReference type="EMBL" id="GAA3532600.1"/>
    </source>
</evidence>
<organism evidence="2 3">
    <name type="scientific">Zobellella aerophila</name>
    <dbReference type="NCBI Taxonomy" id="870480"/>
    <lineage>
        <taxon>Bacteria</taxon>
        <taxon>Pseudomonadati</taxon>
        <taxon>Pseudomonadota</taxon>
        <taxon>Gammaproteobacteria</taxon>
        <taxon>Aeromonadales</taxon>
        <taxon>Aeromonadaceae</taxon>
        <taxon>Zobellella</taxon>
    </lineage>
</organism>
<dbReference type="Pfam" id="PF00300">
    <property type="entry name" value="His_Phos_1"/>
    <property type="match status" value="1"/>
</dbReference>
<dbReference type="EMBL" id="BAABCX010000001">
    <property type="protein sequence ID" value="GAA3532600.1"/>
    <property type="molecule type" value="Genomic_DNA"/>
</dbReference>
<name>A0ABP6VGF1_9GAMM</name>
<dbReference type="Proteomes" id="UP001500795">
    <property type="component" value="Unassembled WGS sequence"/>
</dbReference>
<sequence>MRLFIWRHPRPINAAGICLGRTDLAIDTRKARRLAGRIQRFAHRHHLPKKIYVSPLQRSRLVGEILHSQGWELVREPALLEFDFGNWDGQPWHHIGKHAMDLWCADFAEHHPGKGESLSELFTRVELWLSGHPHGTRLAVGHAGWINAAIMLSQGKPVPRQPGHWPAPVNYGQLTELSP</sequence>
<dbReference type="InterPro" id="IPR013078">
    <property type="entry name" value="His_Pase_superF_clade-1"/>
</dbReference>
<dbReference type="RefSeq" id="WP_344955342.1">
    <property type="nucleotide sequence ID" value="NZ_BAABCX010000001.1"/>
</dbReference>
<protein>
    <recommendedName>
        <fullName evidence="4">Phosphoglycerate mutase</fullName>
    </recommendedName>
</protein>
<proteinExistence type="predicted"/>
<comment type="caution">
    <text evidence="2">The sequence shown here is derived from an EMBL/GenBank/DDBJ whole genome shotgun (WGS) entry which is preliminary data.</text>
</comment>
<evidence type="ECO:0000313" key="3">
    <source>
        <dbReference type="Proteomes" id="UP001500795"/>
    </source>
</evidence>
<accession>A0ABP6VGF1</accession>
<reference evidence="3" key="1">
    <citation type="journal article" date="2019" name="Int. J. Syst. Evol. Microbiol.">
        <title>The Global Catalogue of Microorganisms (GCM) 10K type strain sequencing project: providing services to taxonomists for standard genome sequencing and annotation.</title>
        <authorList>
            <consortium name="The Broad Institute Genomics Platform"/>
            <consortium name="The Broad Institute Genome Sequencing Center for Infectious Disease"/>
            <person name="Wu L."/>
            <person name="Ma J."/>
        </authorList>
    </citation>
    <scope>NUCLEOTIDE SEQUENCE [LARGE SCALE GENOMIC DNA]</scope>
    <source>
        <strain evidence="3">JCM 17110</strain>
    </source>
</reference>
<dbReference type="InterPro" id="IPR029033">
    <property type="entry name" value="His_PPase_superfam"/>
</dbReference>
<evidence type="ECO:0000256" key="1">
    <source>
        <dbReference type="SAM" id="MobiDB-lite"/>
    </source>
</evidence>